<sequence length="154" mass="17019">MTGKARHLERRGLGGFSCAKETHDHLLATGAVRILGPPEALGLFFSLKSFDSQLMSSEYSRATTRVRAQFEAAQVEMCETSLDSFVSHDPQFANEHHTFLSSKGIIVIPRSTDILGVRELETPRPMGEKGQPVRGRVSFARPIPFIFGVSTFLL</sequence>
<protein>
    <submittedName>
        <fullName evidence="1">Uncharacterized protein</fullName>
    </submittedName>
</protein>
<reference evidence="1 2" key="1">
    <citation type="submission" date="2017-11" db="EMBL/GenBank/DDBJ databases">
        <title>De-novo sequencing of pomegranate (Punica granatum L.) genome.</title>
        <authorList>
            <person name="Akparov Z."/>
            <person name="Amiraslanov A."/>
            <person name="Hajiyeva S."/>
            <person name="Abbasov M."/>
            <person name="Kaur K."/>
            <person name="Hamwieh A."/>
            <person name="Solovyev V."/>
            <person name="Salamov A."/>
            <person name="Braich B."/>
            <person name="Kosarev P."/>
            <person name="Mahmoud A."/>
            <person name="Hajiyev E."/>
            <person name="Babayeva S."/>
            <person name="Izzatullayeva V."/>
            <person name="Mammadov A."/>
            <person name="Mammadov A."/>
            <person name="Sharifova S."/>
            <person name="Ojaghi J."/>
            <person name="Eynullazada K."/>
            <person name="Bayramov B."/>
            <person name="Abdulazimova A."/>
            <person name="Shahmuradov I."/>
        </authorList>
    </citation>
    <scope>NUCLEOTIDE SEQUENCE [LARGE SCALE GENOMIC DNA]</scope>
    <source>
        <strain evidence="2">cv. AG2017</strain>
        <tissue evidence="1">Leaf</tissue>
    </source>
</reference>
<comment type="caution">
    <text evidence="1">The sequence shown here is derived from an EMBL/GenBank/DDBJ whole genome shotgun (WGS) entry which is preliminary data.</text>
</comment>
<name>A0A2I0IZ59_PUNGR</name>
<keyword evidence="2" id="KW-1185">Reference proteome</keyword>
<evidence type="ECO:0000313" key="1">
    <source>
        <dbReference type="EMBL" id="PKI49288.1"/>
    </source>
</evidence>
<gene>
    <name evidence="1" type="ORF">CRG98_030331</name>
</gene>
<proteinExistence type="predicted"/>
<accession>A0A2I0IZ59</accession>
<dbReference type="Proteomes" id="UP000233551">
    <property type="component" value="Unassembled WGS sequence"/>
</dbReference>
<dbReference type="EMBL" id="PGOL01002254">
    <property type="protein sequence ID" value="PKI49288.1"/>
    <property type="molecule type" value="Genomic_DNA"/>
</dbReference>
<organism evidence="1 2">
    <name type="scientific">Punica granatum</name>
    <name type="common">Pomegranate</name>
    <dbReference type="NCBI Taxonomy" id="22663"/>
    <lineage>
        <taxon>Eukaryota</taxon>
        <taxon>Viridiplantae</taxon>
        <taxon>Streptophyta</taxon>
        <taxon>Embryophyta</taxon>
        <taxon>Tracheophyta</taxon>
        <taxon>Spermatophyta</taxon>
        <taxon>Magnoliopsida</taxon>
        <taxon>eudicotyledons</taxon>
        <taxon>Gunneridae</taxon>
        <taxon>Pentapetalae</taxon>
        <taxon>rosids</taxon>
        <taxon>malvids</taxon>
        <taxon>Myrtales</taxon>
        <taxon>Lythraceae</taxon>
        <taxon>Punica</taxon>
    </lineage>
</organism>
<dbReference type="AlphaFoldDB" id="A0A2I0IZ59"/>
<evidence type="ECO:0000313" key="2">
    <source>
        <dbReference type="Proteomes" id="UP000233551"/>
    </source>
</evidence>